<keyword evidence="1" id="KW-0472">Membrane</keyword>
<proteinExistence type="predicted"/>
<protein>
    <recommendedName>
        <fullName evidence="2">FAD-dependent urate hydroxylase HpyO/Asp monooxygenase CreE-like FAD/NAD(P)-binding domain-containing protein</fullName>
    </recommendedName>
</protein>
<gene>
    <name evidence="3" type="ORF">IK5_03006</name>
</gene>
<name>A0A9W5KWX6_BACCE</name>
<evidence type="ECO:0000259" key="2">
    <source>
        <dbReference type="Pfam" id="PF13454"/>
    </source>
</evidence>
<keyword evidence="1" id="KW-1133">Transmembrane helix</keyword>
<dbReference type="PANTHER" id="PTHR40254:SF1">
    <property type="entry name" value="BLR0577 PROTEIN"/>
    <property type="match status" value="1"/>
</dbReference>
<dbReference type="SUPFAM" id="SSF51905">
    <property type="entry name" value="FAD/NAD(P)-binding domain"/>
    <property type="match status" value="1"/>
</dbReference>
<dbReference type="InterPro" id="IPR036188">
    <property type="entry name" value="FAD/NAD-bd_sf"/>
</dbReference>
<feature type="transmembrane region" description="Helical" evidence="1">
    <location>
        <begin position="7"/>
        <end position="24"/>
    </location>
</feature>
<sequence>MREKKRLAIIGSGVSGLCTFNYLIKEFKLLNVDLNITMYDRNAMIGPGVPYQEDYDVLLLNRHSQQMSVFNEEPDDFWQWYKKKHEVYFSLDEFLPRRFFGQYLNETFHKSLKIAKDKNIYVDVKFDEVVNIQAINDDKFIVTSLKDRTEYDYVILCLGHTKLSDYYELEGNEKFIYDPYPLIKTLNNINDKEDIGILGSSLTSIDVSVVLKERGHQGKIHMLSRNGLLPAVRGNIQPYKLNFFTEETLNELLLKNNNEITLEQIINILSKECQYVGLNLNNMVYKRKHNLTPSQAIESDMKNLNEIGLWQSILMTANDVISEYWYYLNPNDKMVYLKKYERLFMSERNPMPILNAKKILEMLNENRLVVKKGIKDIKIINDQFQAYFKDSEEKYGYIVNAVGSTKYLHKSCRDQLLDHLIEFGTVKLNNYGGIEVDFKSGSIINANGKVNKQLKALGHITCGTYYFTSSVEMISKQAKLISNDILEHMSKIALVSV</sequence>
<dbReference type="AlphaFoldDB" id="A0A9W5KWX6"/>
<dbReference type="InterPro" id="IPR052189">
    <property type="entry name" value="L-asp_N-monooxygenase_NS-form"/>
</dbReference>
<dbReference type="Proteomes" id="UP000006967">
    <property type="component" value="Unassembled WGS sequence"/>
</dbReference>
<evidence type="ECO:0000313" key="4">
    <source>
        <dbReference type="Proteomes" id="UP000006967"/>
    </source>
</evidence>
<evidence type="ECO:0000256" key="1">
    <source>
        <dbReference type="SAM" id="Phobius"/>
    </source>
</evidence>
<dbReference type="Pfam" id="PF13454">
    <property type="entry name" value="NAD_binding_9"/>
    <property type="match status" value="1"/>
</dbReference>
<dbReference type="Gene3D" id="3.50.50.60">
    <property type="entry name" value="FAD/NAD(P)-binding domain"/>
    <property type="match status" value="1"/>
</dbReference>
<accession>A0A9W5KWX6</accession>
<evidence type="ECO:0000313" key="3">
    <source>
        <dbReference type="EMBL" id="EJR71540.1"/>
    </source>
</evidence>
<dbReference type="RefSeq" id="WP_001208355.1">
    <property type="nucleotide sequence ID" value="NZ_JH791881.1"/>
</dbReference>
<reference evidence="3 4" key="1">
    <citation type="submission" date="2012-04" db="EMBL/GenBank/DDBJ databases">
        <title>The Genome Sequence of Bacillus cereus VD154.</title>
        <authorList>
            <consortium name="The Broad Institute Genome Sequencing Platform"/>
            <consortium name="The Broad Institute Genome Sequencing Center for Infectious Disease"/>
            <person name="Feldgarden M."/>
            <person name="Van der Auwera G.A."/>
            <person name="Mahillon J."/>
            <person name="Duprez V."/>
            <person name="Timmery S."/>
            <person name="Mattelet C."/>
            <person name="Dierick K."/>
            <person name="Sun M."/>
            <person name="Yu Z."/>
            <person name="Zhu L."/>
            <person name="Hu X."/>
            <person name="Shank E.B."/>
            <person name="Swiecicka I."/>
            <person name="Hansen B.M."/>
            <person name="Andrup L."/>
            <person name="Young S.K."/>
            <person name="Zeng Q."/>
            <person name="Gargeya S."/>
            <person name="Fitzgerald M."/>
            <person name="Haas B."/>
            <person name="Abouelleil A."/>
            <person name="Alvarado L."/>
            <person name="Arachchi H.M."/>
            <person name="Berlin A."/>
            <person name="Chapman S.B."/>
            <person name="Goldberg J."/>
            <person name="Griggs A."/>
            <person name="Gujja S."/>
            <person name="Hansen M."/>
            <person name="Howarth C."/>
            <person name="Imamovic A."/>
            <person name="Larimer J."/>
            <person name="McCowen C."/>
            <person name="Montmayeur A."/>
            <person name="Murphy C."/>
            <person name="Neiman D."/>
            <person name="Pearson M."/>
            <person name="Priest M."/>
            <person name="Roberts A."/>
            <person name="Saif S."/>
            <person name="Shea T."/>
            <person name="Sisk P."/>
            <person name="Sykes S."/>
            <person name="Wortman J."/>
            <person name="Nusbaum C."/>
            <person name="Birren B."/>
        </authorList>
    </citation>
    <scope>NUCLEOTIDE SEQUENCE [LARGE SCALE GENOMIC DNA]</scope>
    <source>
        <strain evidence="3 4">VD154</strain>
    </source>
</reference>
<dbReference type="InterPro" id="IPR038732">
    <property type="entry name" value="HpyO/CreE_NAD-binding"/>
</dbReference>
<dbReference type="PANTHER" id="PTHR40254">
    <property type="entry name" value="BLR0577 PROTEIN"/>
    <property type="match status" value="1"/>
</dbReference>
<dbReference type="EMBL" id="AHFG01000031">
    <property type="protein sequence ID" value="EJR71540.1"/>
    <property type="molecule type" value="Genomic_DNA"/>
</dbReference>
<feature type="domain" description="FAD-dependent urate hydroxylase HpyO/Asp monooxygenase CreE-like FAD/NAD(P)-binding" evidence="2">
    <location>
        <begin position="8"/>
        <end position="160"/>
    </location>
</feature>
<organism evidence="3 4">
    <name type="scientific">Bacillus cereus VD154</name>
    <dbReference type="NCBI Taxonomy" id="1053238"/>
    <lineage>
        <taxon>Bacteria</taxon>
        <taxon>Bacillati</taxon>
        <taxon>Bacillota</taxon>
        <taxon>Bacilli</taxon>
        <taxon>Bacillales</taxon>
        <taxon>Bacillaceae</taxon>
        <taxon>Bacillus</taxon>
        <taxon>Bacillus cereus group</taxon>
    </lineage>
</organism>
<keyword evidence="1" id="KW-0812">Transmembrane</keyword>
<comment type="caution">
    <text evidence="3">The sequence shown here is derived from an EMBL/GenBank/DDBJ whole genome shotgun (WGS) entry which is preliminary data.</text>
</comment>